<feature type="domain" description="Endonuclease/exonuclease/phosphatase" evidence="2">
    <location>
        <begin position="215"/>
        <end position="410"/>
    </location>
</feature>
<keyword evidence="4" id="KW-1185">Reference proteome</keyword>
<dbReference type="Pfam" id="PF03372">
    <property type="entry name" value="Exo_endo_phos"/>
    <property type="match status" value="1"/>
</dbReference>
<dbReference type="GeneID" id="33565133"/>
<feature type="compositionally biased region" description="Polar residues" evidence="1">
    <location>
        <begin position="153"/>
        <end position="167"/>
    </location>
</feature>
<dbReference type="GO" id="GO:0000175">
    <property type="term" value="F:3'-5'-RNA exonuclease activity"/>
    <property type="evidence" value="ECO:0007669"/>
    <property type="project" value="TreeGrafter"/>
</dbReference>
<comment type="caution">
    <text evidence="3">The sequence shown here is derived from an EMBL/GenBank/DDBJ whole genome shotgun (WGS) entry which is preliminary data.</text>
</comment>
<dbReference type="InterPro" id="IPR050410">
    <property type="entry name" value="CCR4/nocturin_mRNA_transcr"/>
</dbReference>
<dbReference type="GO" id="GO:0004519">
    <property type="term" value="F:endonuclease activity"/>
    <property type="evidence" value="ECO:0007669"/>
    <property type="project" value="UniProtKB-KW"/>
</dbReference>
<evidence type="ECO:0000259" key="2">
    <source>
        <dbReference type="Pfam" id="PF03372"/>
    </source>
</evidence>
<dbReference type="AlphaFoldDB" id="A0A1Y2GW15"/>
<feature type="compositionally biased region" description="Polar residues" evidence="1">
    <location>
        <begin position="123"/>
        <end position="145"/>
    </location>
</feature>
<evidence type="ECO:0000313" key="3">
    <source>
        <dbReference type="EMBL" id="ORZ26496.1"/>
    </source>
</evidence>
<sequence>MEILLFDMGFLFISCLNNKFHVEQTKITHGGHGMNEKQQLQEHQNVRPGQIRSSQPLPIDYHQNQQRSLRPQLTGQVYGRYSSQMPRQPRVPNPQRVGHSQSQLADQVYGRYSSQAPRRPWAPNSQRTVHSQPQFQGQEQGNGRQQFGFRPQNYVSRTPGSHDGNYTNEREASGSQDYHKHGQARRPTYKNVIHPIKRRWDRYQDQKKDNFTIMTYNLLADSLARSNSSLYQGYGSHSVMWKYRKQTLLRELGHLGAHTFDFYCFQELDFMHFEKDFSEQFQKWGYTGVYKKRNGDKIDGCALFYRNKTVQPISIHLLDYNRYDPEYRDNVGIVGLFDIKQGEHTKRVCIATTHILFNPKQGMRKIAQLRILLTKAKELIDNDETEPPLVLCGDLNALPHSTVINFLTQDFVDVSKLPDKLLSGQNKGDVSNEGYYDNDISHFHAVFGDNEATCWIRKPEVERANTNIMKIQPQMCASTLPTTSVNTHLFAKDMMEYKDGQGPSTITTISISSDIELFNSVKVPPTDPCSGPNMRHTDVMKGVRACPLLSQPFSLQSAYDISAIPMYRRDGVPWTHPGETFTTFHRRAREICDYIFYGHLRPNVSSTEKQSSKLRLLGCLDLPCQLIANERGLPTRDFGSDHLSLVSKFQFI</sequence>
<organism evidence="3 4">
    <name type="scientific">Lobosporangium transversale</name>
    <dbReference type="NCBI Taxonomy" id="64571"/>
    <lineage>
        <taxon>Eukaryota</taxon>
        <taxon>Fungi</taxon>
        <taxon>Fungi incertae sedis</taxon>
        <taxon>Mucoromycota</taxon>
        <taxon>Mortierellomycotina</taxon>
        <taxon>Mortierellomycetes</taxon>
        <taxon>Mortierellales</taxon>
        <taxon>Mortierellaceae</taxon>
        <taxon>Lobosporangium</taxon>
    </lineage>
</organism>
<reference evidence="3 4" key="1">
    <citation type="submission" date="2016-07" db="EMBL/GenBank/DDBJ databases">
        <title>Pervasive Adenine N6-methylation of Active Genes in Fungi.</title>
        <authorList>
            <consortium name="DOE Joint Genome Institute"/>
            <person name="Mondo S.J."/>
            <person name="Dannebaum R.O."/>
            <person name="Kuo R.C."/>
            <person name="Labutti K."/>
            <person name="Haridas S."/>
            <person name="Kuo A."/>
            <person name="Salamov A."/>
            <person name="Ahrendt S.R."/>
            <person name="Lipzen A."/>
            <person name="Sullivan W."/>
            <person name="Andreopoulos W.B."/>
            <person name="Clum A."/>
            <person name="Lindquist E."/>
            <person name="Daum C."/>
            <person name="Ramamoorthy G.K."/>
            <person name="Gryganskyi A."/>
            <person name="Culley D."/>
            <person name="Magnuson J.K."/>
            <person name="James T.Y."/>
            <person name="O'Malley M.A."/>
            <person name="Stajich J.E."/>
            <person name="Spatafora J.W."/>
            <person name="Visel A."/>
            <person name="Grigoriev I.V."/>
        </authorList>
    </citation>
    <scope>NUCLEOTIDE SEQUENCE [LARGE SCALE GENOMIC DNA]</scope>
    <source>
        <strain evidence="3 4">NRRL 3116</strain>
    </source>
</reference>
<dbReference type="RefSeq" id="XP_021884261.1">
    <property type="nucleotide sequence ID" value="XM_022023289.1"/>
</dbReference>
<feature type="region of interest" description="Disordered" evidence="1">
    <location>
        <begin position="30"/>
        <end position="57"/>
    </location>
</feature>
<keyword evidence="3" id="KW-0378">Hydrolase</keyword>
<keyword evidence="3" id="KW-0269">Exonuclease</keyword>
<dbReference type="PANTHER" id="PTHR12121:SF34">
    <property type="entry name" value="PROTEIN ANGEL"/>
    <property type="match status" value="1"/>
</dbReference>
<dbReference type="InParanoid" id="A0A1Y2GW15"/>
<name>A0A1Y2GW15_9FUNG</name>
<feature type="compositionally biased region" description="Low complexity" evidence="1">
    <location>
        <begin position="86"/>
        <end position="97"/>
    </location>
</feature>
<dbReference type="InterPro" id="IPR005135">
    <property type="entry name" value="Endo/exonuclease/phosphatase"/>
</dbReference>
<dbReference type="PANTHER" id="PTHR12121">
    <property type="entry name" value="CARBON CATABOLITE REPRESSOR PROTEIN 4"/>
    <property type="match status" value="1"/>
</dbReference>
<keyword evidence="3" id="KW-0255">Endonuclease</keyword>
<evidence type="ECO:0000313" key="4">
    <source>
        <dbReference type="Proteomes" id="UP000193648"/>
    </source>
</evidence>
<accession>A0A1Y2GW15</accession>
<dbReference type="OrthoDB" id="428734at2759"/>
<protein>
    <submittedName>
        <fullName evidence="3">Endonuclease/exonuclease/phosphatase</fullName>
    </submittedName>
</protein>
<dbReference type="STRING" id="64571.A0A1Y2GW15"/>
<dbReference type="InterPro" id="IPR036691">
    <property type="entry name" value="Endo/exonu/phosph_ase_sf"/>
</dbReference>
<keyword evidence="3" id="KW-0540">Nuclease</keyword>
<feature type="compositionally biased region" description="Basic and acidic residues" evidence="1">
    <location>
        <begin position="168"/>
        <end position="180"/>
    </location>
</feature>
<proteinExistence type="predicted"/>
<dbReference type="EMBL" id="MCFF01000007">
    <property type="protein sequence ID" value="ORZ26496.1"/>
    <property type="molecule type" value="Genomic_DNA"/>
</dbReference>
<feature type="region of interest" description="Disordered" evidence="1">
    <location>
        <begin position="83"/>
        <end position="190"/>
    </location>
</feature>
<gene>
    <name evidence="3" type="ORF">BCR41DRAFT_348393</name>
</gene>
<dbReference type="SUPFAM" id="SSF56219">
    <property type="entry name" value="DNase I-like"/>
    <property type="match status" value="1"/>
</dbReference>
<dbReference type="Gene3D" id="3.60.10.10">
    <property type="entry name" value="Endonuclease/exonuclease/phosphatase"/>
    <property type="match status" value="1"/>
</dbReference>
<dbReference type="Proteomes" id="UP000193648">
    <property type="component" value="Unassembled WGS sequence"/>
</dbReference>
<evidence type="ECO:0000256" key="1">
    <source>
        <dbReference type="SAM" id="MobiDB-lite"/>
    </source>
</evidence>